<keyword evidence="2" id="KW-1185">Reference proteome</keyword>
<reference evidence="1" key="1">
    <citation type="submission" date="2020-05" db="EMBL/GenBank/DDBJ databases">
        <title>Phylogenomic resolution of chytrid fungi.</title>
        <authorList>
            <person name="Stajich J.E."/>
            <person name="Amses K."/>
            <person name="Simmons R."/>
            <person name="Seto K."/>
            <person name="Myers J."/>
            <person name="Bonds A."/>
            <person name="Quandt C.A."/>
            <person name="Barry K."/>
            <person name="Liu P."/>
            <person name="Grigoriev I."/>
            <person name="Longcore J.E."/>
            <person name="James T.Y."/>
        </authorList>
    </citation>
    <scope>NUCLEOTIDE SEQUENCE</scope>
    <source>
        <strain evidence="1">JEL0318</strain>
    </source>
</reference>
<sequence>MDVLDLVQTTQYFKDVSDEYSVAFDNEVVGDILNFTGGNIAFITTCAHLILKHRKGTRISMQDWEKVKLTNTPDFLASHNRMVKHIIKTINQSLKVNEHRRFLINLIKYKGFLAVFDHQLTVADLLFEAGMVRYMTGRTLKVASPYLQTLLIHRLYRRKENALKLVDAEVVAAPFCQNRETPSEAIIQAELYAAFKSIADNQSDSPITYATYLEVKHGHGDEQRLDLVLQSESMVNFAGFEVKVNLLRPNDVKKAVESQASKYKNFHAITDMFLLDFVLDGHHVDEEMPGRVQDVQCIYVRFDAKFQNLRIFALGLFDERRL</sequence>
<dbReference type="AlphaFoldDB" id="A0AAD5S6X5"/>
<name>A0AAD5S6X5_9FUNG</name>
<proteinExistence type="predicted"/>
<evidence type="ECO:0000313" key="1">
    <source>
        <dbReference type="EMBL" id="KAJ3046517.1"/>
    </source>
</evidence>
<dbReference type="Proteomes" id="UP001212841">
    <property type="component" value="Unassembled WGS sequence"/>
</dbReference>
<protein>
    <submittedName>
        <fullName evidence="1">Uncharacterized protein</fullName>
    </submittedName>
</protein>
<comment type="caution">
    <text evidence="1">The sequence shown here is derived from an EMBL/GenBank/DDBJ whole genome shotgun (WGS) entry which is preliminary data.</text>
</comment>
<evidence type="ECO:0000313" key="2">
    <source>
        <dbReference type="Proteomes" id="UP001212841"/>
    </source>
</evidence>
<gene>
    <name evidence="1" type="ORF">HK097_000793</name>
</gene>
<dbReference type="EMBL" id="JADGJD010001151">
    <property type="protein sequence ID" value="KAJ3046517.1"/>
    <property type="molecule type" value="Genomic_DNA"/>
</dbReference>
<organism evidence="1 2">
    <name type="scientific">Rhizophlyctis rosea</name>
    <dbReference type="NCBI Taxonomy" id="64517"/>
    <lineage>
        <taxon>Eukaryota</taxon>
        <taxon>Fungi</taxon>
        <taxon>Fungi incertae sedis</taxon>
        <taxon>Chytridiomycota</taxon>
        <taxon>Chytridiomycota incertae sedis</taxon>
        <taxon>Chytridiomycetes</taxon>
        <taxon>Rhizophlyctidales</taxon>
        <taxon>Rhizophlyctidaceae</taxon>
        <taxon>Rhizophlyctis</taxon>
    </lineage>
</organism>
<accession>A0AAD5S6X5</accession>